<dbReference type="Pfam" id="PF04883">
    <property type="entry name" value="HK97-gp10_like"/>
    <property type="match status" value="1"/>
</dbReference>
<dbReference type="Proteomes" id="UP000254867">
    <property type="component" value="Unassembled WGS sequence"/>
</dbReference>
<organism evidence="1 2">
    <name type="scientific">Haemophilus parahaemolyticus</name>
    <dbReference type="NCBI Taxonomy" id="735"/>
    <lineage>
        <taxon>Bacteria</taxon>
        <taxon>Pseudomonadati</taxon>
        <taxon>Pseudomonadota</taxon>
        <taxon>Gammaproteobacteria</taxon>
        <taxon>Pasteurellales</taxon>
        <taxon>Pasteurellaceae</taxon>
        <taxon>Haemophilus</taxon>
    </lineage>
</organism>
<name>A0A377I1C9_HAEPH</name>
<reference evidence="1 2" key="1">
    <citation type="submission" date="2018-06" db="EMBL/GenBank/DDBJ databases">
        <authorList>
            <consortium name="Pathogen Informatics"/>
            <person name="Doyle S."/>
        </authorList>
    </citation>
    <scope>NUCLEOTIDE SEQUENCE [LARGE SCALE GENOMIC DNA]</scope>
    <source>
        <strain evidence="1 2">NCTC10794</strain>
    </source>
</reference>
<evidence type="ECO:0000313" key="2">
    <source>
        <dbReference type="Proteomes" id="UP000254867"/>
    </source>
</evidence>
<accession>A0A377I1C9</accession>
<dbReference type="AlphaFoldDB" id="A0A377I1C9"/>
<gene>
    <name evidence="1" type="ORF">NCTC10794_01407</name>
</gene>
<protein>
    <submittedName>
        <fullName evidence="1">Putative bacteriophage protein</fullName>
    </submittedName>
</protein>
<dbReference type="InterPro" id="IPR010064">
    <property type="entry name" value="HK97-gp10_tail"/>
</dbReference>
<dbReference type="EMBL" id="UGHH01000002">
    <property type="protein sequence ID" value="STO64343.1"/>
    <property type="molecule type" value="Genomic_DNA"/>
</dbReference>
<sequence length="133" mass="14547">MGRFSATIDGFVDSALLAQTQGFRKIALDTFNKVQKKTPVDSGALRRSWTVSLNAVPSNYDGSQIAIAQARLSDTIVIATDKPYAPMLEYGLYPTPSKTGKVTMQGYSSQAPRGMIRISVDEINAYYAQHSHL</sequence>
<evidence type="ECO:0000313" key="1">
    <source>
        <dbReference type="EMBL" id="STO64343.1"/>
    </source>
</evidence>
<dbReference type="RefSeq" id="WP_119222790.1">
    <property type="nucleotide sequence ID" value="NZ_UGHH01000002.1"/>
</dbReference>
<proteinExistence type="predicted"/>